<dbReference type="AlphaFoldDB" id="A0A2K8Z4W4"/>
<keyword evidence="2" id="KW-1185">Reference proteome</keyword>
<dbReference type="OrthoDB" id="9808081at2"/>
<dbReference type="KEGG" id="spir:CWM47_25310"/>
<evidence type="ECO:0000313" key="2">
    <source>
        <dbReference type="Proteomes" id="UP000232883"/>
    </source>
</evidence>
<dbReference type="RefSeq" id="WP_100991119.1">
    <property type="nucleotide sequence ID" value="NZ_CP025096.1"/>
</dbReference>
<reference evidence="1 2" key="1">
    <citation type="submission" date="2017-11" db="EMBL/GenBank/DDBJ databases">
        <title>Taxonomic description and genome sequences of Spirosoma HA7 sp. nov., isolated from pollen microhabitat of Corylus avellana.</title>
        <authorList>
            <person name="Ambika Manirajan B."/>
            <person name="Suarez C."/>
            <person name="Ratering S."/>
            <person name="Geissler-Plaum R."/>
            <person name="Cardinale M."/>
            <person name="Sylvia S."/>
        </authorList>
    </citation>
    <scope>NUCLEOTIDE SEQUENCE [LARGE SCALE GENOMIC DNA]</scope>
    <source>
        <strain evidence="1 2">HA7</strain>
    </source>
</reference>
<sequence length="70" mass="7946">MKKAKLIAANDNLAGLLNEVNLQTMRFHNLLVEIGHRYGGDDAFVCYKRKRHFMKSQSLIILGSKETKGL</sequence>
<accession>A0A2K8Z4W4</accession>
<name>A0A2K8Z4W4_9BACT</name>
<proteinExistence type="predicted"/>
<protein>
    <submittedName>
        <fullName evidence="1">Uncharacterized protein</fullName>
    </submittedName>
</protein>
<organism evidence="1 2">
    <name type="scientific">Spirosoma pollinicola</name>
    <dbReference type="NCBI Taxonomy" id="2057025"/>
    <lineage>
        <taxon>Bacteria</taxon>
        <taxon>Pseudomonadati</taxon>
        <taxon>Bacteroidota</taxon>
        <taxon>Cytophagia</taxon>
        <taxon>Cytophagales</taxon>
        <taxon>Cytophagaceae</taxon>
        <taxon>Spirosoma</taxon>
    </lineage>
</organism>
<evidence type="ECO:0000313" key="1">
    <source>
        <dbReference type="EMBL" id="AUD04869.1"/>
    </source>
</evidence>
<dbReference type="EMBL" id="CP025096">
    <property type="protein sequence ID" value="AUD04869.1"/>
    <property type="molecule type" value="Genomic_DNA"/>
</dbReference>
<gene>
    <name evidence="1" type="ORF">CWM47_25310</name>
</gene>
<dbReference type="Proteomes" id="UP000232883">
    <property type="component" value="Chromosome"/>
</dbReference>